<sequence>MDQKRWAAIAAHSLCGVRQKVNNISSSDSEELVIEVQSTGQKISVTRSESIIDALARSGIDIPTSCQSGLCGTCKTRYINGDIEHGDCILSDDEHQEYLTPCISHIRSGTLVLDL</sequence>
<dbReference type="AlphaFoldDB" id="A0A210RVG1"/>
<accession>A0A210RVG1</accession>
<dbReference type="Pfam" id="PF00111">
    <property type="entry name" value="Fer2"/>
    <property type="match status" value="1"/>
</dbReference>
<dbReference type="Gene3D" id="3.10.20.30">
    <property type="match status" value="1"/>
</dbReference>
<dbReference type="SUPFAM" id="SSF54292">
    <property type="entry name" value="2Fe-2S ferredoxin-like"/>
    <property type="match status" value="1"/>
</dbReference>
<dbReference type="EMBL" id="NAIA01000004">
    <property type="protein sequence ID" value="OWF64979.1"/>
    <property type="molecule type" value="Genomic_DNA"/>
</dbReference>
<dbReference type="Proteomes" id="UP000196880">
    <property type="component" value="Unassembled WGS sequence"/>
</dbReference>
<keyword evidence="3" id="KW-1185">Reference proteome</keyword>
<dbReference type="OrthoDB" id="544091at2"/>
<dbReference type="CDD" id="cd00207">
    <property type="entry name" value="fer2"/>
    <property type="match status" value="1"/>
</dbReference>
<gene>
    <name evidence="2" type="ORF">B6A14_09920</name>
</gene>
<dbReference type="InterPro" id="IPR012675">
    <property type="entry name" value="Beta-grasp_dom_sf"/>
</dbReference>
<comment type="caution">
    <text evidence="2">The sequence shown here is derived from an EMBL/GenBank/DDBJ whole genome shotgun (WGS) entry which is preliminary data.</text>
</comment>
<evidence type="ECO:0000259" key="1">
    <source>
        <dbReference type="PROSITE" id="PS51085"/>
    </source>
</evidence>
<evidence type="ECO:0000313" key="3">
    <source>
        <dbReference type="Proteomes" id="UP000196880"/>
    </source>
</evidence>
<name>A0A210RVG1_9BURK</name>
<proteinExistence type="predicted"/>
<dbReference type="PROSITE" id="PS00197">
    <property type="entry name" value="2FE2S_FER_1"/>
    <property type="match status" value="1"/>
</dbReference>
<dbReference type="PROSITE" id="PS51085">
    <property type="entry name" value="2FE2S_FER_2"/>
    <property type="match status" value="1"/>
</dbReference>
<dbReference type="InterPro" id="IPR001041">
    <property type="entry name" value="2Fe-2S_ferredoxin-type"/>
</dbReference>
<reference evidence="2 3" key="1">
    <citation type="submission" date="2017-03" db="EMBL/GenBank/DDBJ databases">
        <title>New species Polynucleobacter sp. MWH-EgelM1-30-B4.</title>
        <authorList>
            <person name="Hahn M.W."/>
        </authorList>
    </citation>
    <scope>NUCLEOTIDE SEQUENCE [LARGE SCALE GENOMIC DNA]</scope>
    <source>
        <strain evidence="2 3">MWH-EgelM1-30-B4</strain>
    </source>
</reference>
<dbReference type="InterPro" id="IPR036010">
    <property type="entry name" value="2Fe-2S_ferredoxin-like_sf"/>
</dbReference>
<dbReference type="InterPro" id="IPR006058">
    <property type="entry name" value="2Fe2S_fd_BS"/>
</dbReference>
<evidence type="ECO:0000313" key="2">
    <source>
        <dbReference type="EMBL" id="OWF64979.1"/>
    </source>
</evidence>
<feature type="domain" description="2Fe-2S ferredoxin-type" evidence="1">
    <location>
        <begin position="30"/>
        <end position="115"/>
    </location>
</feature>
<dbReference type="GO" id="GO:0051537">
    <property type="term" value="F:2 iron, 2 sulfur cluster binding"/>
    <property type="evidence" value="ECO:0007669"/>
    <property type="project" value="InterPro"/>
</dbReference>
<protein>
    <recommendedName>
        <fullName evidence="1">2Fe-2S ferredoxin-type domain-containing protein</fullName>
    </recommendedName>
</protein>
<organism evidence="2 3">
    <name type="scientific">Polynucleobacter hirudinilacicola</name>
    <dbReference type="NCBI Taxonomy" id="1743166"/>
    <lineage>
        <taxon>Bacteria</taxon>
        <taxon>Pseudomonadati</taxon>
        <taxon>Pseudomonadota</taxon>
        <taxon>Betaproteobacteria</taxon>
        <taxon>Burkholderiales</taxon>
        <taxon>Burkholderiaceae</taxon>
        <taxon>Polynucleobacter</taxon>
    </lineage>
</organism>